<dbReference type="OrthoDB" id="9794566at2"/>
<evidence type="ECO:0000313" key="5">
    <source>
        <dbReference type="Proteomes" id="UP000290365"/>
    </source>
</evidence>
<evidence type="ECO:0000259" key="3">
    <source>
        <dbReference type="PROSITE" id="PS51186"/>
    </source>
</evidence>
<keyword evidence="5" id="KW-1185">Reference proteome</keyword>
<dbReference type="InterPro" id="IPR016181">
    <property type="entry name" value="Acyl_CoA_acyltransferase"/>
</dbReference>
<evidence type="ECO:0000256" key="2">
    <source>
        <dbReference type="ARBA" id="ARBA00023315"/>
    </source>
</evidence>
<evidence type="ECO:0000313" key="4">
    <source>
        <dbReference type="EMBL" id="QBD82112.1"/>
    </source>
</evidence>
<dbReference type="Proteomes" id="UP000290365">
    <property type="component" value="Chromosome"/>
</dbReference>
<dbReference type="AlphaFoldDB" id="A0A4P6K2H9"/>
<dbReference type="EMBL" id="CP035758">
    <property type="protein sequence ID" value="QBD82112.1"/>
    <property type="molecule type" value="Genomic_DNA"/>
</dbReference>
<dbReference type="Gene3D" id="3.40.630.30">
    <property type="match status" value="1"/>
</dbReference>
<dbReference type="Pfam" id="PF13673">
    <property type="entry name" value="Acetyltransf_10"/>
    <property type="match status" value="1"/>
</dbReference>
<protein>
    <submittedName>
        <fullName evidence="4">N-acetyltransferase</fullName>
    </submittedName>
</protein>
<organism evidence="4 5">
    <name type="scientific">Ktedonosporobacter rubrisoli</name>
    <dbReference type="NCBI Taxonomy" id="2509675"/>
    <lineage>
        <taxon>Bacteria</taxon>
        <taxon>Bacillati</taxon>
        <taxon>Chloroflexota</taxon>
        <taxon>Ktedonobacteria</taxon>
        <taxon>Ktedonobacterales</taxon>
        <taxon>Ktedonosporobacteraceae</taxon>
        <taxon>Ktedonosporobacter</taxon>
    </lineage>
</organism>
<dbReference type="InterPro" id="IPR050832">
    <property type="entry name" value="Bact_Acetyltransf"/>
</dbReference>
<dbReference type="PANTHER" id="PTHR43877">
    <property type="entry name" value="AMINOALKYLPHOSPHONATE N-ACETYLTRANSFERASE-RELATED-RELATED"/>
    <property type="match status" value="1"/>
</dbReference>
<dbReference type="PROSITE" id="PS51186">
    <property type="entry name" value="GNAT"/>
    <property type="match status" value="2"/>
</dbReference>
<sequence>MLDPDAIRGTTVEWRPARAEDAAIWVSVTRRSADQVTFEAEDAQIARYKEENPDLQAQRYLLWRDEAPVGRLRFFAYGNTAELDGLVLLPEAGGSVAAQVVSEALVRSAALDVRHLKATYSAAYIASFAGAGFQELRRRTGMTASTDLMVPLFPLPASLRVREMLPDDGEQVGILLQRAYAGGPDSLHPDVAGWRAEVRAIQEGRFGPFIPESCFVVEHSLDRYNLVGAILVHLEHGVPRIRHMVVAPAFRHVGLGQFLAVKSMRRLHDLDYATALLYVTLGIPAVNLYHRLGFIETGPTYIEAERMLLK</sequence>
<proteinExistence type="predicted"/>
<dbReference type="RefSeq" id="WP_129893181.1">
    <property type="nucleotide sequence ID" value="NZ_CP035758.1"/>
</dbReference>
<feature type="domain" description="N-acetyltransferase" evidence="3">
    <location>
        <begin position="12"/>
        <end position="154"/>
    </location>
</feature>
<accession>A0A4P6K2H9</accession>
<dbReference type="GO" id="GO:0016747">
    <property type="term" value="F:acyltransferase activity, transferring groups other than amino-acyl groups"/>
    <property type="evidence" value="ECO:0007669"/>
    <property type="project" value="InterPro"/>
</dbReference>
<dbReference type="KEGG" id="kbs:EPA93_41490"/>
<reference evidence="4 5" key="1">
    <citation type="submission" date="2019-01" db="EMBL/GenBank/DDBJ databases">
        <title>Ktedonosporobacter rubrisoli SCAWS-G2.</title>
        <authorList>
            <person name="Huang Y."/>
            <person name="Yan B."/>
        </authorList>
    </citation>
    <scope>NUCLEOTIDE SEQUENCE [LARGE SCALE GENOMIC DNA]</scope>
    <source>
        <strain evidence="4 5">SCAWS-G2</strain>
    </source>
</reference>
<evidence type="ECO:0000256" key="1">
    <source>
        <dbReference type="ARBA" id="ARBA00022679"/>
    </source>
</evidence>
<keyword evidence="1 4" id="KW-0808">Transferase</keyword>
<dbReference type="PANTHER" id="PTHR43877:SF2">
    <property type="entry name" value="AMINOALKYLPHOSPHONATE N-ACETYLTRANSFERASE-RELATED"/>
    <property type="match status" value="1"/>
</dbReference>
<dbReference type="InterPro" id="IPR000182">
    <property type="entry name" value="GNAT_dom"/>
</dbReference>
<gene>
    <name evidence="4" type="ORF">EPA93_41490</name>
</gene>
<keyword evidence="2" id="KW-0012">Acyltransferase</keyword>
<name>A0A4P6K2H9_KTERU</name>
<feature type="domain" description="N-acetyltransferase" evidence="3">
    <location>
        <begin position="159"/>
        <end position="310"/>
    </location>
</feature>
<dbReference type="SUPFAM" id="SSF55729">
    <property type="entry name" value="Acyl-CoA N-acyltransferases (Nat)"/>
    <property type="match status" value="2"/>
</dbReference>